<sequence length="72" mass="8455">MGHHCTVCRKALSRTCLRNGHYRQCGTCEEYYPPSLERDCPHCRNKDSQAEKRMEKEVKETLDLLMKLTPDL</sequence>
<protein>
    <recommendedName>
        <fullName evidence="3">RING-type domain-containing protein</fullName>
    </recommendedName>
</protein>
<organism evidence="1 2">
    <name type="scientific">Aspergillus avenaceus</name>
    <dbReference type="NCBI Taxonomy" id="36643"/>
    <lineage>
        <taxon>Eukaryota</taxon>
        <taxon>Fungi</taxon>
        <taxon>Dikarya</taxon>
        <taxon>Ascomycota</taxon>
        <taxon>Pezizomycotina</taxon>
        <taxon>Eurotiomycetes</taxon>
        <taxon>Eurotiomycetidae</taxon>
        <taxon>Eurotiales</taxon>
        <taxon>Aspergillaceae</taxon>
        <taxon>Aspergillus</taxon>
        <taxon>Aspergillus subgen. Circumdati</taxon>
    </lineage>
</organism>
<evidence type="ECO:0000313" key="1">
    <source>
        <dbReference type="EMBL" id="KAE8154697.1"/>
    </source>
</evidence>
<dbReference type="AlphaFoldDB" id="A0A5N6U7T6"/>
<dbReference type="Proteomes" id="UP000325780">
    <property type="component" value="Unassembled WGS sequence"/>
</dbReference>
<name>A0A5N6U7T6_ASPAV</name>
<evidence type="ECO:0008006" key="3">
    <source>
        <dbReference type="Google" id="ProtNLM"/>
    </source>
</evidence>
<proteinExistence type="predicted"/>
<dbReference type="EMBL" id="ML742027">
    <property type="protein sequence ID" value="KAE8154697.1"/>
    <property type="molecule type" value="Genomic_DNA"/>
</dbReference>
<reference evidence="1 2" key="1">
    <citation type="submission" date="2019-04" db="EMBL/GenBank/DDBJ databases">
        <title>Friends and foes A comparative genomics study of 23 Aspergillus species from section Flavi.</title>
        <authorList>
            <consortium name="DOE Joint Genome Institute"/>
            <person name="Kjaerbolling I."/>
            <person name="Vesth T."/>
            <person name="Frisvad J.C."/>
            <person name="Nybo J.L."/>
            <person name="Theobald S."/>
            <person name="Kildgaard S."/>
            <person name="Isbrandt T."/>
            <person name="Kuo A."/>
            <person name="Sato A."/>
            <person name="Lyhne E.K."/>
            <person name="Kogle M.E."/>
            <person name="Wiebenga A."/>
            <person name="Kun R.S."/>
            <person name="Lubbers R.J."/>
            <person name="Makela M.R."/>
            <person name="Barry K."/>
            <person name="Chovatia M."/>
            <person name="Clum A."/>
            <person name="Daum C."/>
            <person name="Haridas S."/>
            <person name="He G."/>
            <person name="LaButti K."/>
            <person name="Lipzen A."/>
            <person name="Mondo S."/>
            <person name="Riley R."/>
            <person name="Salamov A."/>
            <person name="Simmons B.A."/>
            <person name="Magnuson J.K."/>
            <person name="Henrissat B."/>
            <person name="Mortensen U.H."/>
            <person name="Larsen T.O."/>
            <person name="Devries R.P."/>
            <person name="Grigoriev I.V."/>
            <person name="Machida M."/>
            <person name="Baker S.E."/>
            <person name="Andersen M.R."/>
        </authorList>
    </citation>
    <scope>NUCLEOTIDE SEQUENCE [LARGE SCALE GENOMIC DNA]</scope>
    <source>
        <strain evidence="1 2">IBT 18842</strain>
    </source>
</reference>
<accession>A0A5N6U7T6</accession>
<gene>
    <name evidence="1" type="ORF">BDV25DRAFT_135616</name>
</gene>
<evidence type="ECO:0000313" key="2">
    <source>
        <dbReference type="Proteomes" id="UP000325780"/>
    </source>
</evidence>
<keyword evidence="2" id="KW-1185">Reference proteome</keyword>